<dbReference type="Proteomes" id="UP000738359">
    <property type="component" value="Unassembled WGS sequence"/>
</dbReference>
<keyword evidence="1" id="KW-0175">Coiled coil</keyword>
<proteinExistence type="predicted"/>
<evidence type="ECO:0000256" key="1">
    <source>
        <dbReference type="SAM" id="Coils"/>
    </source>
</evidence>
<evidence type="ECO:0000313" key="3">
    <source>
        <dbReference type="Proteomes" id="UP000738359"/>
    </source>
</evidence>
<gene>
    <name evidence="2" type="ORF">BGZ70_000354</name>
</gene>
<dbReference type="EMBL" id="JAAAHY010001065">
    <property type="protein sequence ID" value="KAF9953138.1"/>
    <property type="molecule type" value="Genomic_DNA"/>
</dbReference>
<comment type="caution">
    <text evidence="2">The sequence shown here is derived from an EMBL/GenBank/DDBJ whole genome shotgun (WGS) entry which is preliminary data.</text>
</comment>
<evidence type="ECO:0000313" key="2">
    <source>
        <dbReference type="EMBL" id="KAF9953138.1"/>
    </source>
</evidence>
<accession>A0A9P6LZ14</accession>
<organism evidence="2 3">
    <name type="scientific">Mortierella alpina</name>
    <name type="common">Oleaginous fungus</name>
    <name type="synonym">Mortierella renispora</name>
    <dbReference type="NCBI Taxonomy" id="64518"/>
    <lineage>
        <taxon>Eukaryota</taxon>
        <taxon>Fungi</taxon>
        <taxon>Fungi incertae sedis</taxon>
        <taxon>Mucoromycota</taxon>
        <taxon>Mortierellomycotina</taxon>
        <taxon>Mortierellomycetes</taxon>
        <taxon>Mortierellales</taxon>
        <taxon>Mortierellaceae</taxon>
        <taxon>Mortierella</taxon>
    </lineage>
</organism>
<dbReference type="OrthoDB" id="2441831at2759"/>
<reference evidence="2" key="1">
    <citation type="journal article" date="2020" name="Fungal Divers.">
        <title>Resolving the Mortierellaceae phylogeny through synthesis of multi-gene phylogenetics and phylogenomics.</title>
        <authorList>
            <person name="Vandepol N."/>
            <person name="Liber J."/>
            <person name="Desiro A."/>
            <person name="Na H."/>
            <person name="Kennedy M."/>
            <person name="Barry K."/>
            <person name="Grigoriev I.V."/>
            <person name="Miller A.N."/>
            <person name="O'Donnell K."/>
            <person name="Stajich J.E."/>
            <person name="Bonito G."/>
        </authorList>
    </citation>
    <scope>NUCLEOTIDE SEQUENCE</scope>
    <source>
        <strain evidence="2">CK1249</strain>
    </source>
</reference>
<feature type="coiled-coil region" evidence="1">
    <location>
        <begin position="25"/>
        <end position="70"/>
    </location>
</feature>
<keyword evidence="3" id="KW-1185">Reference proteome</keyword>
<protein>
    <submittedName>
        <fullName evidence="2">Uncharacterized protein</fullName>
    </submittedName>
</protein>
<sequence length="139" mass="15572">MSFIYNFFAGDNSTPAEKENAAALKDMINNHKAALKVEYKQYEADYKQTLKAAEDEYKRAKEHAKEDLLRNTLGAVRREVDAITSTDEFANSDAKTRSKVEEFRSWVDCAALKHLGDDALSEKTAHGFPVDKKVLPASA</sequence>
<dbReference type="AlphaFoldDB" id="A0A9P6LZ14"/>
<name>A0A9P6LZ14_MORAP</name>